<gene>
    <name evidence="2" type="ordered locus">Snas_4238</name>
</gene>
<accession>D3Q2F4</accession>
<dbReference type="Proteomes" id="UP000000844">
    <property type="component" value="Chromosome"/>
</dbReference>
<dbReference type="AlphaFoldDB" id="D3Q2F4"/>
<dbReference type="EMBL" id="CP001778">
    <property type="protein sequence ID" value="ADD43887.1"/>
    <property type="molecule type" value="Genomic_DNA"/>
</dbReference>
<proteinExistence type="predicted"/>
<dbReference type="STRING" id="446470.Snas_4238"/>
<dbReference type="HOGENOM" id="CLU_1894914_0_0_11"/>
<evidence type="ECO:0000256" key="1">
    <source>
        <dbReference type="SAM" id="MobiDB-lite"/>
    </source>
</evidence>
<dbReference type="KEGG" id="sna:Snas_4238"/>
<sequence>MPNVKQIWRTKGMIDAPTGDETLSPAKALTAIMADVETLPDDVEVLKADQSAIRTEIASLAQSLADTLAPALLAALAEALKTGITDDVLVSAAEQGVRRVLGSLDPEPGLIAPTPSAPTPPSRDQGVKPTVTRL</sequence>
<keyword evidence="3" id="KW-1185">Reference proteome</keyword>
<feature type="region of interest" description="Disordered" evidence="1">
    <location>
        <begin position="103"/>
        <end position="134"/>
    </location>
</feature>
<reference evidence="2 3" key="1">
    <citation type="journal article" date="2009" name="Stand. Genomic Sci.">
        <title>Complete genome sequence of Stackebrandtia nassauensis type strain (LLR-40K-21).</title>
        <authorList>
            <person name="Munk C."/>
            <person name="Lapidus A."/>
            <person name="Copeland A."/>
            <person name="Jando M."/>
            <person name="Mayilraj S."/>
            <person name="Glavina Del Rio T."/>
            <person name="Nolan M."/>
            <person name="Chen F."/>
            <person name="Lucas S."/>
            <person name="Tice H."/>
            <person name="Cheng J.F."/>
            <person name="Han C."/>
            <person name="Detter J.C."/>
            <person name="Bruce D."/>
            <person name="Goodwin L."/>
            <person name="Chain P."/>
            <person name="Pitluck S."/>
            <person name="Goker M."/>
            <person name="Ovchinikova G."/>
            <person name="Pati A."/>
            <person name="Ivanova N."/>
            <person name="Mavromatis K."/>
            <person name="Chen A."/>
            <person name="Palaniappan K."/>
            <person name="Land M."/>
            <person name="Hauser L."/>
            <person name="Chang Y.J."/>
            <person name="Jeffries C.D."/>
            <person name="Bristow J."/>
            <person name="Eisen J.A."/>
            <person name="Markowitz V."/>
            <person name="Hugenholtz P."/>
            <person name="Kyrpides N.C."/>
            <person name="Klenk H.P."/>
        </authorList>
    </citation>
    <scope>NUCLEOTIDE SEQUENCE [LARGE SCALE GENOMIC DNA]</scope>
    <source>
        <strain evidence="3">DSM 44728 / CIP 108903 / NRRL B-16338 / NBRC 102104 / LLR-40K-21</strain>
    </source>
</reference>
<protein>
    <submittedName>
        <fullName evidence="2">Uncharacterized protein</fullName>
    </submittedName>
</protein>
<name>D3Q2F4_STANL</name>
<dbReference type="RefSeq" id="WP_013019458.1">
    <property type="nucleotide sequence ID" value="NC_013947.1"/>
</dbReference>
<evidence type="ECO:0000313" key="3">
    <source>
        <dbReference type="Proteomes" id="UP000000844"/>
    </source>
</evidence>
<evidence type="ECO:0000313" key="2">
    <source>
        <dbReference type="EMBL" id="ADD43887.1"/>
    </source>
</evidence>
<organism evidence="2 3">
    <name type="scientific">Stackebrandtia nassauensis (strain DSM 44728 / CIP 108903 / NRRL B-16338 / NBRC 102104 / LLR-40K-21)</name>
    <dbReference type="NCBI Taxonomy" id="446470"/>
    <lineage>
        <taxon>Bacteria</taxon>
        <taxon>Bacillati</taxon>
        <taxon>Actinomycetota</taxon>
        <taxon>Actinomycetes</taxon>
        <taxon>Glycomycetales</taxon>
        <taxon>Glycomycetaceae</taxon>
        <taxon>Stackebrandtia</taxon>
    </lineage>
</organism>